<reference evidence="1" key="1">
    <citation type="submission" date="2014-11" db="EMBL/GenBank/DDBJ databases">
        <authorList>
            <person name="Amaro Gonzalez C."/>
        </authorList>
    </citation>
    <scope>NUCLEOTIDE SEQUENCE</scope>
</reference>
<accession>A0A0E9SSF8</accession>
<dbReference type="AlphaFoldDB" id="A0A0E9SSF8"/>
<reference evidence="1" key="2">
    <citation type="journal article" date="2015" name="Fish Shellfish Immunol.">
        <title>Early steps in the European eel (Anguilla anguilla)-Vibrio vulnificus interaction in the gills: Role of the RtxA13 toxin.</title>
        <authorList>
            <person name="Callol A."/>
            <person name="Pajuelo D."/>
            <person name="Ebbesson L."/>
            <person name="Teles M."/>
            <person name="MacKenzie S."/>
            <person name="Amaro C."/>
        </authorList>
    </citation>
    <scope>NUCLEOTIDE SEQUENCE</scope>
</reference>
<name>A0A0E9SSF8_ANGAN</name>
<organism evidence="1">
    <name type="scientific">Anguilla anguilla</name>
    <name type="common">European freshwater eel</name>
    <name type="synonym">Muraena anguilla</name>
    <dbReference type="NCBI Taxonomy" id="7936"/>
    <lineage>
        <taxon>Eukaryota</taxon>
        <taxon>Metazoa</taxon>
        <taxon>Chordata</taxon>
        <taxon>Craniata</taxon>
        <taxon>Vertebrata</taxon>
        <taxon>Euteleostomi</taxon>
        <taxon>Actinopterygii</taxon>
        <taxon>Neopterygii</taxon>
        <taxon>Teleostei</taxon>
        <taxon>Anguilliformes</taxon>
        <taxon>Anguillidae</taxon>
        <taxon>Anguilla</taxon>
    </lineage>
</organism>
<protein>
    <submittedName>
        <fullName evidence="1">Uncharacterized protein</fullName>
    </submittedName>
</protein>
<dbReference type="EMBL" id="GBXM01064375">
    <property type="protein sequence ID" value="JAH44202.1"/>
    <property type="molecule type" value="Transcribed_RNA"/>
</dbReference>
<evidence type="ECO:0000313" key="1">
    <source>
        <dbReference type="EMBL" id="JAH44202.1"/>
    </source>
</evidence>
<proteinExistence type="predicted"/>
<sequence>MNTDRCKFLRPVDRCRNLVSWYCWNRLQNFLNK</sequence>